<evidence type="ECO:0000313" key="1">
    <source>
        <dbReference type="EMBL" id="KAF1944028.1"/>
    </source>
</evidence>
<dbReference type="Proteomes" id="UP000800038">
    <property type="component" value="Unassembled WGS sequence"/>
</dbReference>
<accession>A0A6A5SW47</accession>
<dbReference type="EMBL" id="ML976020">
    <property type="protein sequence ID" value="KAF1944028.1"/>
    <property type="molecule type" value="Genomic_DNA"/>
</dbReference>
<evidence type="ECO:0000313" key="2">
    <source>
        <dbReference type="Proteomes" id="UP000800038"/>
    </source>
</evidence>
<protein>
    <submittedName>
        <fullName evidence="1">Uncharacterized protein</fullName>
    </submittedName>
</protein>
<keyword evidence="2" id="KW-1185">Reference proteome</keyword>
<dbReference type="OrthoDB" id="5354164at2759"/>
<reference evidence="1" key="1">
    <citation type="journal article" date="2020" name="Stud. Mycol.">
        <title>101 Dothideomycetes genomes: a test case for predicting lifestyles and emergence of pathogens.</title>
        <authorList>
            <person name="Haridas S."/>
            <person name="Albert R."/>
            <person name="Binder M."/>
            <person name="Bloem J."/>
            <person name="Labutti K."/>
            <person name="Salamov A."/>
            <person name="Andreopoulos B."/>
            <person name="Baker S."/>
            <person name="Barry K."/>
            <person name="Bills G."/>
            <person name="Bluhm B."/>
            <person name="Cannon C."/>
            <person name="Castanera R."/>
            <person name="Culley D."/>
            <person name="Daum C."/>
            <person name="Ezra D."/>
            <person name="Gonzalez J."/>
            <person name="Henrissat B."/>
            <person name="Kuo A."/>
            <person name="Liang C."/>
            <person name="Lipzen A."/>
            <person name="Lutzoni F."/>
            <person name="Magnuson J."/>
            <person name="Mondo S."/>
            <person name="Nolan M."/>
            <person name="Ohm R."/>
            <person name="Pangilinan J."/>
            <person name="Park H.-J."/>
            <person name="Ramirez L."/>
            <person name="Alfaro M."/>
            <person name="Sun H."/>
            <person name="Tritt A."/>
            <person name="Yoshinaga Y."/>
            <person name="Zwiers L.-H."/>
            <person name="Turgeon B."/>
            <person name="Goodwin S."/>
            <person name="Spatafora J."/>
            <person name="Crous P."/>
            <person name="Grigoriev I."/>
        </authorList>
    </citation>
    <scope>NUCLEOTIDE SEQUENCE</scope>
    <source>
        <strain evidence="1">CBS 161.51</strain>
    </source>
</reference>
<organism evidence="1 2">
    <name type="scientific">Clathrospora elynae</name>
    <dbReference type="NCBI Taxonomy" id="706981"/>
    <lineage>
        <taxon>Eukaryota</taxon>
        <taxon>Fungi</taxon>
        <taxon>Dikarya</taxon>
        <taxon>Ascomycota</taxon>
        <taxon>Pezizomycotina</taxon>
        <taxon>Dothideomycetes</taxon>
        <taxon>Pleosporomycetidae</taxon>
        <taxon>Pleosporales</taxon>
        <taxon>Diademaceae</taxon>
        <taxon>Clathrospora</taxon>
    </lineage>
</organism>
<gene>
    <name evidence="1" type="ORF">EJ02DRAFT_452870</name>
</gene>
<name>A0A6A5SW47_9PLEO</name>
<sequence length="261" mass="29476">MDPMQSNSFTAVSCANSLFIVCPDPYGTIAMSMSKSIQRILENISKPGLTFLLPLWEPMMREVNTDSWRLDSYHSFNGTPARSFETTSVHISFTEYHIPHYDGSRGAHDNQIPFLKSVVSVQDKGQWVADVDPLPLIDHVIDGRREAQLRRLAKQGPCSHTKESNPNRDITAVDTWDELIDRPDGVFVVRTGNNLVAMLALTLVAFQRMRETFPDFAITICALQICWTCTQQAHRHHAYIYVGHGARFSSSIIGRRLVQTI</sequence>
<proteinExistence type="predicted"/>
<dbReference type="AlphaFoldDB" id="A0A6A5SW47"/>